<keyword evidence="4" id="KW-0067">ATP-binding</keyword>
<keyword evidence="6" id="KW-1185">Reference proteome</keyword>
<sequence length="212" mass="23617">MKLVSNCKGLIFGEELTSAITECLDSGDVLENIPTLVTCCQYLSETVRYLLNQPETREDKLQKVHTFYANGPNSVVWKPFVERFDKIKIKELYGSTQGNFGTTVESHINTANFFQYRFAKSVVNAEGQVGAAGHLPIYLYPFLLFFFARVSTDRELVRDPATGLVQHASKGEAGELLGKIMKSIPIRDYCGCTDGTQTKTNMVKGVKKLGDK</sequence>
<protein>
    <submittedName>
        <fullName evidence="5">Bile acyl-CoA synthetase</fullName>
    </submittedName>
</protein>
<evidence type="ECO:0000256" key="4">
    <source>
        <dbReference type="ARBA" id="ARBA00022840"/>
    </source>
</evidence>
<dbReference type="GO" id="GO:0044539">
    <property type="term" value="P:long-chain fatty acid import into cell"/>
    <property type="evidence" value="ECO:0007669"/>
    <property type="project" value="TreeGrafter"/>
</dbReference>
<dbReference type="GO" id="GO:0004467">
    <property type="term" value="F:long-chain fatty acid-CoA ligase activity"/>
    <property type="evidence" value="ECO:0007669"/>
    <property type="project" value="TreeGrafter"/>
</dbReference>
<evidence type="ECO:0000256" key="3">
    <source>
        <dbReference type="ARBA" id="ARBA00022741"/>
    </source>
</evidence>
<dbReference type="STRING" id="158441.A0A226D9Z9"/>
<dbReference type="GO" id="GO:0005524">
    <property type="term" value="F:ATP binding"/>
    <property type="evidence" value="ECO:0007669"/>
    <property type="project" value="UniProtKB-KW"/>
</dbReference>
<evidence type="ECO:0000256" key="2">
    <source>
        <dbReference type="ARBA" id="ARBA00022598"/>
    </source>
</evidence>
<evidence type="ECO:0000313" key="6">
    <source>
        <dbReference type="Proteomes" id="UP000198287"/>
    </source>
</evidence>
<evidence type="ECO:0000256" key="1">
    <source>
        <dbReference type="ARBA" id="ARBA00006432"/>
    </source>
</evidence>
<organism evidence="5 6">
    <name type="scientific">Folsomia candida</name>
    <name type="common">Springtail</name>
    <dbReference type="NCBI Taxonomy" id="158441"/>
    <lineage>
        <taxon>Eukaryota</taxon>
        <taxon>Metazoa</taxon>
        <taxon>Ecdysozoa</taxon>
        <taxon>Arthropoda</taxon>
        <taxon>Hexapoda</taxon>
        <taxon>Collembola</taxon>
        <taxon>Entomobryomorpha</taxon>
        <taxon>Isotomoidea</taxon>
        <taxon>Isotomidae</taxon>
        <taxon>Proisotominae</taxon>
        <taxon>Folsomia</taxon>
    </lineage>
</organism>
<comment type="similarity">
    <text evidence="1">Belongs to the ATP-dependent AMP-binding enzyme family.</text>
</comment>
<evidence type="ECO:0000313" key="5">
    <source>
        <dbReference type="EMBL" id="OXA41076.1"/>
    </source>
</evidence>
<accession>A0A226D9Z9</accession>
<dbReference type="PANTHER" id="PTHR43107:SF15">
    <property type="entry name" value="FATTY ACID TRANSPORT PROTEIN 3, ISOFORM A"/>
    <property type="match status" value="1"/>
</dbReference>
<dbReference type="GO" id="GO:0005886">
    <property type="term" value="C:plasma membrane"/>
    <property type="evidence" value="ECO:0007669"/>
    <property type="project" value="TreeGrafter"/>
</dbReference>
<comment type="caution">
    <text evidence="5">The sequence shown here is derived from an EMBL/GenBank/DDBJ whole genome shotgun (WGS) entry which is preliminary data.</text>
</comment>
<dbReference type="Proteomes" id="UP000198287">
    <property type="component" value="Unassembled WGS sequence"/>
</dbReference>
<reference evidence="5 6" key="1">
    <citation type="submission" date="2015-12" db="EMBL/GenBank/DDBJ databases">
        <title>The genome of Folsomia candida.</title>
        <authorList>
            <person name="Faddeeva A."/>
            <person name="Derks M.F."/>
            <person name="Anvar Y."/>
            <person name="Smit S."/>
            <person name="Van Straalen N."/>
            <person name="Roelofs D."/>
        </authorList>
    </citation>
    <scope>NUCLEOTIDE SEQUENCE [LARGE SCALE GENOMIC DNA]</scope>
    <source>
        <strain evidence="5 6">VU population</strain>
        <tissue evidence="5">Whole body</tissue>
    </source>
</reference>
<dbReference type="EMBL" id="LNIX01000030">
    <property type="protein sequence ID" value="OXA41076.1"/>
    <property type="molecule type" value="Genomic_DNA"/>
</dbReference>
<keyword evidence="3" id="KW-0547">Nucleotide-binding</keyword>
<dbReference type="GO" id="GO:0005789">
    <property type="term" value="C:endoplasmic reticulum membrane"/>
    <property type="evidence" value="ECO:0007669"/>
    <property type="project" value="TreeGrafter"/>
</dbReference>
<gene>
    <name evidence="5" type="ORF">Fcan01_24167</name>
</gene>
<proteinExistence type="inferred from homology"/>
<dbReference type="OrthoDB" id="288590at2759"/>
<name>A0A226D9Z9_FOLCA</name>
<keyword evidence="2" id="KW-0436">Ligase</keyword>
<dbReference type="AlphaFoldDB" id="A0A226D9Z9"/>
<dbReference type="GO" id="GO:0005324">
    <property type="term" value="F:long-chain fatty acid transmembrane transporter activity"/>
    <property type="evidence" value="ECO:0007669"/>
    <property type="project" value="TreeGrafter"/>
</dbReference>
<dbReference type="PANTHER" id="PTHR43107">
    <property type="entry name" value="LONG-CHAIN FATTY ACID TRANSPORT PROTEIN"/>
    <property type="match status" value="1"/>
</dbReference>